<dbReference type="InterPro" id="IPR013783">
    <property type="entry name" value="Ig-like_fold"/>
</dbReference>
<protein>
    <submittedName>
        <fullName evidence="1">Uncharacterized protein</fullName>
    </submittedName>
</protein>
<dbReference type="AlphaFoldDB" id="A0A399EVP3"/>
<sequence>MLTGGATRESALSNADDAVFLPPQEALAPAQGAGVSNGRPQLSWARTEGAAGYLYFVLDKDPWDPRARVLWTNPANPDGTVSVTPQLSATYPDGRAPLPSGTYFWWVAGVSFDGKGIVDGLSFSDPRSFTVP</sequence>
<dbReference type="Gene3D" id="2.60.40.10">
    <property type="entry name" value="Immunoglobulins"/>
    <property type="match status" value="1"/>
</dbReference>
<evidence type="ECO:0000313" key="1">
    <source>
        <dbReference type="EMBL" id="RIH88624.1"/>
    </source>
</evidence>
<comment type="caution">
    <text evidence="1">The sequence shown here is derived from an EMBL/GenBank/DDBJ whole genome shotgun (WGS) entry which is preliminary data.</text>
</comment>
<keyword evidence="2" id="KW-1185">Reference proteome</keyword>
<proteinExistence type="predicted"/>
<gene>
    <name evidence="1" type="ORF">Mterra_00928</name>
</gene>
<reference evidence="1 2" key="1">
    <citation type="submission" date="2018-08" db="EMBL/GenBank/DDBJ databases">
        <title>Meiothermus terrae DSM 26712 genome sequencing project.</title>
        <authorList>
            <person name="Da Costa M.S."/>
            <person name="Albuquerque L."/>
            <person name="Raposo P."/>
            <person name="Froufe H.J.C."/>
            <person name="Barroso C.S."/>
            <person name="Egas C."/>
        </authorList>
    </citation>
    <scope>NUCLEOTIDE SEQUENCE [LARGE SCALE GENOMIC DNA]</scope>
    <source>
        <strain evidence="1 2">DSM 26712</strain>
    </source>
</reference>
<dbReference type="EMBL" id="QXDL01000025">
    <property type="protein sequence ID" value="RIH88624.1"/>
    <property type="molecule type" value="Genomic_DNA"/>
</dbReference>
<dbReference type="Proteomes" id="UP000265715">
    <property type="component" value="Unassembled WGS sequence"/>
</dbReference>
<evidence type="ECO:0000313" key="2">
    <source>
        <dbReference type="Proteomes" id="UP000265715"/>
    </source>
</evidence>
<organism evidence="1 2">
    <name type="scientific">Calidithermus terrae</name>
    <dbReference type="NCBI Taxonomy" id="1408545"/>
    <lineage>
        <taxon>Bacteria</taxon>
        <taxon>Thermotogati</taxon>
        <taxon>Deinococcota</taxon>
        <taxon>Deinococci</taxon>
        <taxon>Thermales</taxon>
        <taxon>Thermaceae</taxon>
        <taxon>Calidithermus</taxon>
    </lineage>
</organism>
<accession>A0A399EVP3</accession>
<name>A0A399EVP3_9DEIN</name>